<evidence type="ECO:0000313" key="2">
    <source>
        <dbReference type="Proteomes" id="UP001231649"/>
    </source>
</evidence>
<gene>
    <name evidence="1" type="ORF">PYW08_003330</name>
</gene>
<name>A0ACC2QW18_9NEOP</name>
<reference evidence="1" key="1">
    <citation type="submission" date="2023-03" db="EMBL/GenBank/DDBJ databases">
        <title>Chromosome-level genomes of two armyworms, Mythimna separata and Mythimna loreyi, provide insights into the biosynthesis and reception of sex pheromones.</title>
        <authorList>
            <person name="Zhao H."/>
        </authorList>
    </citation>
    <scope>NUCLEOTIDE SEQUENCE</scope>
    <source>
        <strain evidence="1">BeijingLab</strain>
    </source>
</reference>
<organism evidence="1 2">
    <name type="scientific">Mythimna loreyi</name>
    <dbReference type="NCBI Taxonomy" id="667449"/>
    <lineage>
        <taxon>Eukaryota</taxon>
        <taxon>Metazoa</taxon>
        <taxon>Ecdysozoa</taxon>
        <taxon>Arthropoda</taxon>
        <taxon>Hexapoda</taxon>
        <taxon>Insecta</taxon>
        <taxon>Pterygota</taxon>
        <taxon>Neoptera</taxon>
        <taxon>Endopterygota</taxon>
        <taxon>Lepidoptera</taxon>
        <taxon>Glossata</taxon>
        <taxon>Ditrysia</taxon>
        <taxon>Noctuoidea</taxon>
        <taxon>Noctuidae</taxon>
        <taxon>Noctuinae</taxon>
        <taxon>Hadenini</taxon>
        <taxon>Mythimna</taxon>
    </lineage>
</organism>
<dbReference type="EMBL" id="CM056790">
    <property type="protein sequence ID" value="KAJ8723418.1"/>
    <property type="molecule type" value="Genomic_DNA"/>
</dbReference>
<comment type="caution">
    <text evidence="1">The sequence shown here is derived from an EMBL/GenBank/DDBJ whole genome shotgun (WGS) entry which is preliminary data.</text>
</comment>
<accession>A0ACC2QW18</accession>
<proteinExistence type="predicted"/>
<keyword evidence="2" id="KW-1185">Reference proteome</keyword>
<evidence type="ECO:0000313" key="1">
    <source>
        <dbReference type="EMBL" id="KAJ8723418.1"/>
    </source>
</evidence>
<protein>
    <submittedName>
        <fullName evidence="1">Uncharacterized protein</fullName>
    </submittedName>
</protein>
<sequence length="337" mass="38121">MLQVKVLFISFFCSVLFFEEPVNAVSNGELDFRKVIEENSQYVPTKDMCTRRILGGQTVDIEEVPYQVLILKCDDDYWELICGGAIVTDRYVVSAAHCFQTKGMESSYRVVAGTGQAYMCWRRTSEQNVNSRKTFTSEIWRQILNLFTHTYYSKSEHQNDFAVLELDIPVNFSRFVQPIPMMKTSYGIELKDGDLCMVTGFGETEKAKMSRYLRMVCLPFVSRVKCANTFGFRRLTENQFCAGDFGKDCCKGDSGGPITFRGYLVGIVSYGQGGCGQGPGIFTKISAYTTGELIPLSLSQSCVMLSLNILKVVFFVFSIFVHNFVVTNFFVFNRFCA</sequence>
<dbReference type="Proteomes" id="UP001231649">
    <property type="component" value="Chromosome 14"/>
</dbReference>